<proteinExistence type="predicted"/>
<dbReference type="EC" id="3.6.3.-" evidence="5"/>
<dbReference type="Gene3D" id="3.40.50.300">
    <property type="entry name" value="P-loop containing nucleotide triphosphate hydrolases"/>
    <property type="match status" value="1"/>
</dbReference>
<dbReference type="PANTHER" id="PTHR42939">
    <property type="entry name" value="ABC TRANSPORTER ATP-BINDING PROTEIN ALBC-RELATED"/>
    <property type="match status" value="1"/>
</dbReference>
<dbReference type="STRING" id="1121338.CLTEP_24240"/>
<protein>
    <submittedName>
        <fullName evidence="5">Putative ABC transporter ATP-binding protein YxlF</fullName>
        <ecNumber evidence="5">3.6.3.-</ecNumber>
    </submittedName>
</protein>
<dbReference type="InterPro" id="IPR003439">
    <property type="entry name" value="ABC_transporter-like_ATP-bd"/>
</dbReference>
<dbReference type="GO" id="GO:0016887">
    <property type="term" value="F:ATP hydrolysis activity"/>
    <property type="evidence" value="ECO:0007669"/>
    <property type="project" value="InterPro"/>
</dbReference>
<keyword evidence="5" id="KW-0378">Hydrolase</keyword>
<name>A0A151AU31_9CLOT</name>
<evidence type="ECO:0000256" key="2">
    <source>
        <dbReference type="ARBA" id="ARBA00022741"/>
    </source>
</evidence>
<dbReference type="Pfam" id="PF00005">
    <property type="entry name" value="ABC_tran"/>
    <property type="match status" value="1"/>
</dbReference>
<dbReference type="EMBL" id="LTBA01000050">
    <property type="protein sequence ID" value="KYH31145.1"/>
    <property type="molecule type" value="Genomic_DNA"/>
</dbReference>
<organism evidence="5 6">
    <name type="scientific">Clostridium tepidiprofundi DSM 19306</name>
    <dbReference type="NCBI Taxonomy" id="1121338"/>
    <lineage>
        <taxon>Bacteria</taxon>
        <taxon>Bacillati</taxon>
        <taxon>Bacillota</taxon>
        <taxon>Clostridia</taxon>
        <taxon>Eubacteriales</taxon>
        <taxon>Clostridiaceae</taxon>
        <taxon>Clostridium</taxon>
    </lineage>
</organism>
<evidence type="ECO:0000313" key="6">
    <source>
        <dbReference type="Proteomes" id="UP000075531"/>
    </source>
</evidence>
<feature type="domain" description="ABC transporter" evidence="4">
    <location>
        <begin position="2"/>
        <end position="213"/>
    </location>
</feature>
<comment type="caution">
    <text evidence="5">The sequence shown here is derived from an EMBL/GenBank/DDBJ whole genome shotgun (WGS) entry which is preliminary data.</text>
</comment>
<dbReference type="GO" id="GO:0005524">
    <property type="term" value="F:ATP binding"/>
    <property type="evidence" value="ECO:0007669"/>
    <property type="project" value="UniProtKB-KW"/>
</dbReference>
<reference evidence="5 6" key="1">
    <citation type="submission" date="2016-02" db="EMBL/GenBank/DDBJ databases">
        <title>Genome sequence of Clostridium tepidiprofundi DSM 19306.</title>
        <authorList>
            <person name="Poehlein A."/>
            <person name="Daniel R."/>
        </authorList>
    </citation>
    <scope>NUCLEOTIDE SEQUENCE [LARGE SCALE GENOMIC DNA]</scope>
    <source>
        <strain evidence="5 6">DSM 19306</strain>
    </source>
</reference>
<keyword evidence="2" id="KW-0547">Nucleotide-binding</keyword>
<gene>
    <name evidence="5" type="primary">yxlF_7</name>
    <name evidence="5" type="ORF">CLTEP_24240</name>
</gene>
<dbReference type="InterPro" id="IPR027417">
    <property type="entry name" value="P-loop_NTPase"/>
</dbReference>
<evidence type="ECO:0000313" key="5">
    <source>
        <dbReference type="EMBL" id="KYH31145.1"/>
    </source>
</evidence>
<keyword evidence="6" id="KW-1185">Reference proteome</keyword>
<evidence type="ECO:0000259" key="4">
    <source>
        <dbReference type="PROSITE" id="PS50893"/>
    </source>
</evidence>
<dbReference type="InterPro" id="IPR017871">
    <property type="entry name" value="ABC_transporter-like_CS"/>
</dbReference>
<keyword evidence="1" id="KW-0813">Transport</keyword>
<dbReference type="AlphaFoldDB" id="A0A151AU31"/>
<dbReference type="PANTHER" id="PTHR42939:SF1">
    <property type="entry name" value="ABC TRANSPORTER ATP-BINDING PROTEIN ALBC-RELATED"/>
    <property type="match status" value="1"/>
</dbReference>
<dbReference type="PROSITE" id="PS00211">
    <property type="entry name" value="ABC_TRANSPORTER_1"/>
    <property type="match status" value="1"/>
</dbReference>
<accession>A0A151AU31</accession>
<dbReference type="PATRIC" id="fig|1121338.3.peg.2507"/>
<dbReference type="SUPFAM" id="SSF52540">
    <property type="entry name" value="P-loop containing nucleoside triphosphate hydrolases"/>
    <property type="match status" value="1"/>
</dbReference>
<evidence type="ECO:0000256" key="1">
    <source>
        <dbReference type="ARBA" id="ARBA00022448"/>
    </source>
</evidence>
<dbReference type="RefSeq" id="WP_066827021.1">
    <property type="nucleotide sequence ID" value="NZ_LTBA01000050.1"/>
</dbReference>
<dbReference type="PROSITE" id="PS50893">
    <property type="entry name" value="ABC_TRANSPORTER_2"/>
    <property type="match status" value="1"/>
</dbReference>
<dbReference type="InterPro" id="IPR003593">
    <property type="entry name" value="AAA+_ATPase"/>
</dbReference>
<dbReference type="SMART" id="SM00382">
    <property type="entry name" value="AAA"/>
    <property type="match status" value="1"/>
</dbReference>
<sequence length="213" mass="24057">MITLQNVSKKFKNNYVLKNVNFKFEKGKIYGITGKNGTGKTVLLKCICGLSKISDGNIIYKNKVLNKDVSILPSIGVIIETPLFWKDKTGLETLEFLASIQKKINQEEILVYLDKVGLKDVKDKKVKNYSLGMRQRLAIAQALMENPEIILLDEPTNSLDSEGVSMFKDLMIEEKSKNKIILIVSHTIDEISDICDEHLNLVDGTLKKIARRN</sequence>
<dbReference type="CDD" id="cd03230">
    <property type="entry name" value="ABC_DR_subfamily_A"/>
    <property type="match status" value="1"/>
</dbReference>
<dbReference type="OrthoDB" id="1689883at2"/>
<dbReference type="Proteomes" id="UP000075531">
    <property type="component" value="Unassembled WGS sequence"/>
</dbReference>
<keyword evidence="3 5" id="KW-0067">ATP-binding</keyword>
<dbReference type="InterPro" id="IPR051782">
    <property type="entry name" value="ABC_Transporter_VariousFunc"/>
</dbReference>
<evidence type="ECO:0000256" key="3">
    <source>
        <dbReference type="ARBA" id="ARBA00022840"/>
    </source>
</evidence>